<evidence type="ECO:0000256" key="1">
    <source>
        <dbReference type="SAM" id="Phobius"/>
    </source>
</evidence>
<gene>
    <name evidence="2" type="ORF">MVEN_02163900</name>
</gene>
<evidence type="ECO:0000313" key="3">
    <source>
        <dbReference type="Proteomes" id="UP000620124"/>
    </source>
</evidence>
<sequence>MNLQHPPTQPFHVSGNIARIVFKIVTAPLLQWSPHAVTEKVLNLSKWQVEYADTPAAVLTATKSQDRAHYGVTGFKPSWVLKVVIKDGALFNYNQVPFSDAIEAQGYTAISYPMASAVELSKDAKFERGNAACGRTRVQPGRQAEHLERSKELGRLADIFRYAAKVVVFCAQLKCDHTSLNCPWGNRIWTIPEILHAQNVLRMTRKETDSGIVTTIFPMPGHVFREAVQTKAAFGNQWHLYAIYQNSLNSGSIPWQIAIHSLVVEAIRRDEAGNFHDHKYLGKALNGLLPRRAHLDDLGRGGWNDLAWLLELNQGFYNAASLAAICAIPEDSSVSWLGRPIQPMPGNERLQAIVTALPVSPPAFPVETAMETKIMKASSGCPPLMIIGGEMIGLRSHLRRDWAGLYNNPILRPIRIVAGGTLVVSAVLCLILVGTLNIFPALGIFLSVPVGHVILELLVSTMFLERKGWIFLSDSEWSDVETMQDKLGYLDSNLRKLKPWGKVQLVPKWQDPIKRPCISGKFVDLEHGIYVEATVVERPNVLVPLAIHGNGVTCVLLRRGNRSHEKVFGAQKVGIANFPPHVLAQTTKMGTMSIGSQWEEKSKTEVCCPAASVRQSDH</sequence>
<name>A0A8H6X7T6_9AGAR</name>
<accession>A0A8H6X7T6</accession>
<keyword evidence="1" id="KW-0472">Membrane</keyword>
<keyword evidence="1" id="KW-0812">Transmembrane</keyword>
<evidence type="ECO:0000313" key="2">
    <source>
        <dbReference type="EMBL" id="KAF7336165.1"/>
    </source>
</evidence>
<comment type="caution">
    <text evidence="2">The sequence shown here is derived from an EMBL/GenBank/DDBJ whole genome shotgun (WGS) entry which is preliminary data.</text>
</comment>
<feature type="transmembrane region" description="Helical" evidence="1">
    <location>
        <begin position="442"/>
        <end position="464"/>
    </location>
</feature>
<dbReference type="EMBL" id="JACAZI010000023">
    <property type="protein sequence ID" value="KAF7336165.1"/>
    <property type="molecule type" value="Genomic_DNA"/>
</dbReference>
<reference evidence="2" key="1">
    <citation type="submission" date="2020-05" db="EMBL/GenBank/DDBJ databases">
        <title>Mycena genomes resolve the evolution of fungal bioluminescence.</title>
        <authorList>
            <person name="Tsai I.J."/>
        </authorList>
    </citation>
    <scope>NUCLEOTIDE SEQUENCE</scope>
    <source>
        <strain evidence="2">CCC161011</strain>
    </source>
</reference>
<keyword evidence="3" id="KW-1185">Reference proteome</keyword>
<feature type="transmembrane region" description="Helical" evidence="1">
    <location>
        <begin position="416"/>
        <end position="436"/>
    </location>
</feature>
<keyword evidence="1" id="KW-1133">Transmembrane helix</keyword>
<proteinExistence type="predicted"/>
<protein>
    <submittedName>
        <fullName evidence="2">HET domain-containing protein</fullName>
    </submittedName>
</protein>
<dbReference type="OrthoDB" id="2624308at2759"/>
<dbReference type="Proteomes" id="UP000620124">
    <property type="component" value="Unassembled WGS sequence"/>
</dbReference>
<dbReference type="AlphaFoldDB" id="A0A8H6X7T6"/>
<organism evidence="2 3">
    <name type="scientific">Mycena venus</name>
    <dbReference type="NCBI Taxonomy" id="2733690"/>
    <lineage>
        <taxon>Eukaryota</taxon>
        <taxon>Fungi</taxon>
        <taxon>Dikarya</taxon>
        <taxon>Basidiomycota</taxon>
        <taxon>Agaricomycotina</taxon>
        <taxon>Agaricomycetes</taxon>
        <taxon>Agaricomycetidae</taxon>
        <taxon>Agaricales</taxon>
        <taxon>Marasmiineae</taxon>
        <taxon>Mycenaceae</taxon>
        <taxon>Mycena</taxon>
    </lineage>
</organism>